<comment type="subcellular location">
    <subcellularLocation>
        <location evidence="1">Cell membrane</location>
        <topology evidence="1">Multi-pass membrane protein</topology>
    </subcellularLocation>
</comment>
<keyword evidence="3 12" id="KW-0813">Transport</keyword>
<dbReference type="PANTHER" id="PTHR30365:SF14">
    <property type="entry name" value="CYTOCHROME BD MENAQUINOL OXIDASE SUBUNIT I-RELATED"/>
    <property type="match status" value="1"/>
</dbReference>
<keyword evidence="9 12" id="KW-1133">Transmembrane helix</keyword>
<proteinExistence type="inferred from homology"/>
<evidence type="ECO:0000256" key="10">
    <source>
        <dbReference type="ARBA" id="ARBA00023004"/>
    </source>
</evidence>
<dbReference type="Proteomes" id="UP001529338">
    <property type="component" value="Unassembled WGS sequence"/>
</dbReference>
<keyword evidence="10 12" id="KW-0408">Iron</keyword>
<comment type="similarity">
    <text evidence="2 12">Belongs to the cytochrome ubiquinol oxidase subunit 1 family.</text>
</comment>
<keyword evidence="14" id="KW-1185">Reference proteome</keyword>
<feature type="transmembrane region" description="Helical" evidence="12">
    <location>
        <begin position="412"/>
        <end position="440"/>
    </location>
</feature>
<feature type="transmembrane region" description="Helical" evidence="12">
    <location>
        <begin position="194"/>
        <end position="216"/>
    </location>
</feature>
<keyword evidence="6 12" id="KW-0812">Transmembrane</keyword>
<dbReference type="PANTHER" id="PTHR30365">
    <property type="entry name" value="CYTOCHROME D UBIQUINOL OXIDASE"/>
    <property type="match status" value="1"/>
</dbReference>
<feature type="transmembrane region" description="Helical" evidence="12">
    <location>
        <begin position="340"/>
        <end position="361"/>
    </location>
</feature>
<dbReference type="PIRSF" id="PIRSF006446">
    <property type="entry name" value="Cyt_quinol_oxidase_1"/>
    <property type="match status" value="1"/>
</dbReference>
<name>A0ABT7SHC3_9CELL</name>
<dbReference type="RefSeq" id="WP_289455373.1">
    <property type="nucleotide sequence ID" value="NZ_JAUCGQ010000001.1"/>
</dbReference>
<evidence type="ECO:0000256" key="11">
    <source>
        <dbReference type="ARBA" id="ARBA00023136"/>
    </source>
</evidence>
<evidence type="ECO:0000256" key="5">
    <source>
        <dbReference type="ARBA" id="ARBA00022617"/>
    </source>
</evidence>
<feature type="transmembrane region" description="Helical" evidence="12">
    <location>
        <begin position="370"/>
        <end position="392"/>
    </location>
</feature>
<comment type="caution">
    <text evidence="13">The sequence shown here is derived from an EMBL/GenBank/DDBJ whole genome shotgun (WGS) entry which is preliminary data.</text>
</comment>
<gene>
    <name evidence="13" type="ORF">QRT04_11435</name>
</gene>
<evidence type="ECO:0000256" key="3">
    <source>
        <dbReference type="ARBA" id="ARBA00022448"/>
    </source>
</evidence>
<keyword evidence="4 12" id="KW-1003">Cell membrane</keyword>
<keyword evidence="11 12" id="KW-0472">Membrane</keyword>
<evidence type="ECO:0000256" key="1">
    <source>
        <dbReference type="ARBA" id="ARBA00004651"/>
    </source>
</evidence>
<keyword evidence="7 12" id="KW-0479">Metal-binding</keyword>
<feature type="transmembrane region" description="Helical" evidence="12">
    <location>
        <begin position="228"/>
        <end position="247"/>
    </location>
</feature>
<evidence type="ECO:0000256" key="9">
    <source>
        <dbReference type="ARBA" id="ARBA00022989"/>
    </source>
</evidence>
<dbReference type="Pfam" id="PF01654">
    <property type="entry name" value="Cyt_bd_oxida_I"/>
    <property type="match status" value="1"/>
</dbReference>
<evidence type="ECO:0000313" key="13">
    <source>
        <dbReference type="EMBL" id="MDM7855541.1"/>
    </source>
</evidence>
<organism evidence="13 14">
    <name type="scientific">Cellulomonas alba</name>
    <dbReference type="NCBI Taxonomy" id="3053467"/>
    <lineage>
        <taxon>Bacteria</taxon>
        <taxon>Bacillati</taxon>
        <taxon>Actinomycetota</taxon>
        <taxon>Actinomycetes</taxon>
        <taxon>Micrococcales</taxon>
        <taxon>Cellulomonadaceae</taxon>
        <taxon>Cellulomonas</taxon>
    </lineage>
</organism>
<feature type="transmembrane region" description="Helical" evidence="12">
    <location>
        <begin position="70"/>
        <end position="93"/>
    </location>
</feature>
<evidence type="ECO:0000256" key="6">
    <source>
        <dbReference type="ARBA" id="ARBA00022692"/>
    </source>
</evidence>
<evidence type="ECO:0000256" key="12">
    <source>
        <dbReference type="PIRNR" id="PIRNR006446"/>
    </source>
</evidence>
<feature type="transmembrane region" description="Helical" evidence="12">
    <location>
        <begin position="113"/>
        <end position="130"/>
    </location>
</feature>
<feature type="transmembrane region" description="Helical" evidence="12">
    <location>
        <begin position="28"/>
        <end position="50"/>
    </location>
</feature>
<dbReference type="InterPro" id="IPR002585">
    <property type="entry name" value="Cyt-d_ubiquinol_oxidase_su_1"/>
</dbReference>
<sequence length="474" mass="51445">MTSAVEALVAIGAVDPVPWARSQMAFTLASHIILVPLGVSWAFMTLVANYRGIKHHDADALRLAQRWSKYMAVTFAVGAVTGTVLSFEFGLLWPRFMGRWGAAFGVPFGFEGIFFFTEAIFIAIYIFGWRRLRPWAHFWTGVPIWVAGIFGTMSVVAANAWMNAPTGFTLDSSGDVVAVDPVKVIFNDAMPLQAAHMLVAAYLVGGFLIASVYAVAMLRGRQDHYHRTAFVIAFTVATVATPVQMGVGDALARWVYDEQPTKFAAIELVPSTGSDVPETLLGHLDANGQVSGGIPIPGLASWLSDPSTGRSTVVQGLDAVPADTRPTTSEVNVVHLCWDVMVGLGTLLLLLALWYAATWVFRRRMPASRWFLRAAAVSGVLAVVAMEAGWVVTEVGRQPWIVYNLMRVEDAATANTGVWVTSITVGVVYAALAVTTVVVLRGMSRRARRRDEFVEHEGPYSPTVPAADRDEVAL</sequence>
<dbReference type="EMBL" id="JAUCGQ010000001">
    <property type="protein sequence ID" value="MDM7855541.1"/>
    <property type="molecule type" value="Genomic_DNA"/>
</dbReference>
<evidence type="ECO:0000256" key="2">
    <source>
        <dbReference type="ARBA" id="ARBA00009819"/>
    </source>
</evidence>
<feature type="transmembrane region" description="Helical" evidence="12">
    <location>
        <begin position="142"/>
        <end position="162"/>
    </location>
</feature>
<evidence type="ECO:0000313" key="14">
    <source>
        <dbReference type="Proteomes" id="UP001529338"/>
    </source>
</evidence>
<evidence type="ECO:0000256" key="4">
    <source>
        <dbReference type="ARBA" id="ARBA00022475"/>
    </source>
</evidence>
<keyword evidence="5 12" id="KW-0349">Heme</keyword>
<evidence type="ECO:0000256" key="8">
    <source>
        <dbReference type="ARBA" id="ARBA00022982"/>
    </source>
</evidence>
<accession>A0ABT7SHC3</accession>
<reference evidence="13 14" key="1">
    <citation type="submission" date="2023-06" db="EMBL/GenBank/DDBJ databases">
        <title>Cellulomonas sp. MW4 Whole genome sequence.</title>
        <authorList>
            <person name="Park S."/>
        </authorList>
    </citation>
    <scope>NUCLEOTIDE SEQUENCE [LARGE SCALE GENOMIC DNA]</scope>
    <source>
        <strain evidence="13 14">MW4</strain>
    </source>
</reference>
<protein>
    <submittedName>
        <fullName evidence="13">Cytochrome ubiquinol oxidase subunit I</fullName>
    </submittedName>
</protein>
<evidence type="ECO:0000256" key="7">
    <source>
        <dbReference type="ARBA" id="ARBA00022723"/>
    </source>
</evidence>
<keyword evidence="8 12" id="KW-0249">Electron transport</keyword>